<dbReference type="AlphaFoldDB" id="A0A511UQR1"/>
<dbReference type="EMBL" id="BJXV01000014">
    <property type="protein sequence ID" value="GEN28920.1"/>
    <property type="molecule type" value="Genomic_DNA"/>
</dbReference>
<gene>
    <name evidence="1" type="ORF">HVA01_25660</name>
</gene>
<evidence type="ECO:0000313" key="2">
    <source>
        <dbReference type="Proteomes" id="UP000321303"/>
    </source>
</evidence>
<protein>
    <submittedName>
        <fullName evidence="1">Uncharacterized protein</fullName>
    </submittedName>
</protein>
<accession>A0A511UQR1</accession>
<keyword evidence="2" id="KW-1185">Reference proteome</keyword>
<comment type="caution">
    <text evidence="1">The sequence shown here is derived from an EMBL/GenBank/DDBJ whole genome shotgun (WGS) entry which is preliminary data.</text>
</comment>
<organism evidence="1 2">
    <name type="scientific">Halovibrio variabilis</name>
    <dbReference type="NCBI Taxonomy" id="31910"/>
    <lineage>
        <taxon>Bacteria</taxon>
        <taxon>Pseudomonadati</taxon>
        <taxon>Pseudomonadota</taxon>
        <taxon>Gammaproteobacteria</taxon>
        <taxon>Oceanospirillales</taxon>
        <taxon>Halomonadaceae</taxon>
        <taxon>Halovibrio</taxon>
    </lineage>
</organism>
<name>A0A511UQR1_9GAMM</name>
<reference evidence="1 2" key="1">
    <citation type="submission" date="2019-07" db="EMBL/GenBank/DDBJ databases">
        <title>Whole genome shotgun sequence of Halomonas variabilis NBRC 102410.</title>
        <authorList>
            <person name="Hosoyama A."/>
            <person name="Uohara A."/>
            <person name="Ohji S."/>
            <person name="Ichikawa N."/>
        </authorList>
    </citation>
    <scope>NUCLEOTIDE SEQUENCE [LARGE SCALE GENOMIC DNA]</scope>
    <source>
        <strain evidence="1 2">NBRC 102410</strain>
    </source>
</reference>
<sequence length="79" mass="8175">MAVNGLNVVNDGVHAGSGFLRALSLGAINYSLELFVKTQKGSKSLDAILAISSMGIPISYNLKAFIAPRGQGDSHTTLG</sequence>
<dbReference type="Proteomes" id="UP000321303">
    <property type="component" value="Unassembled WGS sequence"/>
</dbReference>
<proteinExistence type="predicted"/>
<evidence type="ECO:0000313" key="1">
    <source>
        <dbReference type="EMBL" id="GEN28920.1"/>
    </source>
</evidence>